<keyword evidence="1" id="KW-0812">Transmembrane</keyword>
<dbReference type="Proteomes" id="UP001216801">
    <property type="component" value="Unassembled WGS sequence"/>
</dbReference>
<dbReference type="EMBL" id="JARPRR010000016">
    <property type="protein sequence ID" value="MDG0954756.1"/>
    <property type="molecule type" value="Genomic_DNA"/>
</dbReference>
<feature type="transmembrane region" description="Helical" evidence="1">
    <location>
        <begin position="20"/>
        <end position="38"/>
    </location>
</feature>
<protein>
    <submittedName>
        <fullName evidence="2">Lantibiotic immunity ABC transporter MutG family permease subunit</fullName>
    </submittedName>
</protein>
<dbReference type="CDD" id="cd21808">
    <property type="entry name" value="ABC-2_lan_permease_MutG"/>
    <property type="match status" value="1"/>
</dbReference>
<proteinExistence type="predicted"/>
<dbReference type="InterPro" id="IPR022294">
    <property type="entry name" value="ABC-transptr_permeasesu"/>
</dbReference>
<dbReference type="RefSeq" id="WP_277616878.1">
    <property type="nucleotide sequence ID" value="NZ_JARPRP010000020.1"/>
</dbReference>
<comment type="caution">
    <text evidence="2">The sequence shown here is derived from an EMBL/GenBank/DDBJ whole genome shotgun (WGS) entry which is preliminary data.</text>
</comment>
<sequence length="259" mass="29651">MSQYFRCLLAEFKKRNRSLFLLLHLVIPLVLSGIWMTYISARKDLVNPQFIYVTFFELLAIGTPLIISIICGMVSDSEDEAGNFQNMLGVTKKKTVTFISQISMMILSYFFAILLAISTYTLALKYLVGVDEINFALYFLNGLIFTMCSIFLYFFYQVIGYKYGMGMCSIGGFAGLIIAALSITSIGDKVWIFLPWAWPNRFSLYLFGQLENHQSTITDNYTNSTIVLNGCIILFIFTVIIIIISIFWFKNWYGRKAND</sequence>
<organism evidence="2 3">
    <name type="scientific">Bacillus paranthracis</name>
    <dbReference type="NCBI Taxonomy" id="2026186"/>
    <lineage>
        <taxon>Bacteria</taxon>
        <taxon>Bacillati</taxon>
        <taxon>Bacillota</taxon>
        <taxon>Bacilli</taxon>
        <taxon>Bacillales</taxon>
        <taxon>Bacillaceae</taxon>
        <taxon>Bacillus</taxon>
        <taxon>Bacillus cereus group</taxon>
    </lineage>
</organism>
<feature type="transmembrane region" description="Helical" evidence="1">
    <location>
        <begin position="50"/>
        <end position="75"/>
    </location>
</feature>
<feature type="transmembrane region" description="Helical" evidence="1">
    <location>
        <begin position="226"/>
        <end position="249"/>
    </location>
</feature>
<keyword evidence="1" id="KW-1133">Transmembrane helix</keyword>
<dbReference type="AlphaFoldDB" id="A0AAJ1K4T1"/>
<evidence type="ECO:0000256" key="1">
    <source>
        <dbReference type="SAM" id="Phobius"/>
    </source>
</evidence>
<feature type="transmembrane region" description="Helical" evidence="1">
    <location>
        <begin position="163"/>
        <end position="186"/>
    </location>
</feature>
<reference evidence="2" key="1">
    <citation type="submission" date="2023-03" db="EMBL/GenBank/DDBJ databases">
        <title>Genetic diversity of Bacillus cereus sensu lato isolates from Slovenia.</title>
        <authorList>
            <person name="Abdelli M."/>
        </authorList>
    </citation>
    <scope>NUCLEOTIDE SEQUENCE</scope>
    <source>
        <strain evidence="2">SIBC39</strain>
    </source>
</reference>
<evidence type="ECO:0000313" key="2">
    <source>
        <dbReference type="EMBL" id="MDG0954756.1"/>
    </source>
</evidence>
<dbReference type="NCBIfam" id="TIGR03733">
    <property type="entry name" value="lanti_perm_MutG"/>
    <property type="match status" value="1"/>
</dbReference>
<evidence type="ECO:0000313" key="3">
    <source>
        <dbReference type="Proteomes" id="UP001216801"/>
    </source>
</evidence>
<feature type="transmembrane region" description="Helical" evidence="1">
    <location>
        <begin position="96"/>
        <end position="123"/>
    </location>
</feature>
<feature type="transmembrane region" description="Helical" evidence="1">
    <location>
        <begin position="135"/>
        <end position="156"/>
    </location>
</feature>
<gene>
    <name evidence="2" type="ORF">P6U19_19395</name>
</gene>
<accession>A0AAJ1K4T1</accession>
<name>A0AAJ1K4T1_9BACI</name>
<keyword evidence="1" id="KW-0472">Membrane</keyword>